<sequence>MLRIGITGGIGSGKSTVARLFAALGVPVYDSDSRAKGIMATDLVLREQLLAAFGAETYSSDGLLNRPYLAQRVFGDAAQVARLNSLVHPRVGADFEMWVTAQAAAGQPYILKEAALLYESGAYRQLDRIIMVFAPPAVRHARVLHRDAHRSAADIEAIMRQQMSDEEKLERADYVVYNDDSQLVLPQVLALDAAFRVNE</sequence>
<comment type="function">
    <text evidence="5">Catalyzes the phosphorylation of the 3'-hydroxyl group of dephosphocoenzyme A to form coenzyme A.</text>
</comment>
<keyword evidence="5 7" id="KW-0808">Transferase</keyword>
<dbReference type="PROSITE" id="PS51219">
    <property type="entry name" value="DPCK"/>
    <property type="match status" value="1"/>
</dbReference>
<dbReference type="InterPro" id="IPR027417">
    <property type="entry name" value="P-loop_NTPase"/>
</dbReference>
<dbReference type="EMBL" id="JBHUFD010000001">
    <property type="protein sequence ID" value="MFD1871058.1"/>
    <property type="molecule type" value="Genomic_DNA"/>
</dbReference>
<dbReference type="RefSeq" id="WP_382311364.1">
    <property type="nucleotide sequence ID" value="NZ_JBHUFD010000001.1"/>
</dbReference>
<evidence type="ECO:0000256" key="1">
    <source>
        <dbReference type="ARBA" id="ARBA00009018"/>
    </source>
</evidence>
<comment type="pathway">
    <text evidence="5">Cofactor biosynthesis; coenzyme A biosynthesis; CoA from (R)-pantothenate: step 5/5.</text>
</comment>
<dbReference type="Gene3D" id="3.40.50.300">
    <property type="entry name" value="P-loop containing nucleotide triphosphate hydrolases"/>
    <property type="match status" value="1"/>
</dbReference>
<comment type="caution">
    <text evidence="7">The sequence shown here is derived from an EMBL/GenBank/DDBJ whole genome shotgun (WGS) entry which is preliminary data.</text>
</comment>
<evidence type="ECO:0000313" key="8">
    <source>
        <dbReference type="Proteomes" id="UP001597197"/>
    </source>
</evidence>
<gene>
    <name evidence="5 7" type="primary">coaE</name>
    <name evidence="7" type="ORF">ACFSDX_01370</name>
</gene>
<protein>
    <recommendedName>
        <fullName evidence="5 6">Dephospho-CoA kinase</fullName>
        <ecNumber evidence="5 6">2.7.1.24</ecNumber>
    </recommendedName>
    <alternativeName>
        <fullName evidence="5">Dephosphocoenzyme A kinase</fullName>
    </alternativeName>
</protein>
<dbReference type="EC" id="2.7.1.24" evidence="5 6"/>
<dbReference type="NCBIfam" id="TIGR00152">
    <property type="entry name" value="dephospho-CoA kinase"/>
    <property type="match status" value="1"/>
</dbReference>
<evidence type="ECO:0000256" key="3">
    <source>
        <dbReference type="ARBA" id="ARBA00022840"/>
    </source>
</evidence>
<keyword evidence="5 7" id="KW-0418">Kinase</keyword>
<organism evidence="7 8">
    <name type="scientific">Hymenobacter bucti</name>
    <dbReference type="NCBI Taxonomy" id="1844114"/>
    <lineage>
        <taxon>Bacteria</taxon>
        <taxon>Pseudomonadati</taxon>
        <taxon>Bacteroidota</taxon>
        <taxon>Cytophagia</taxon>
        <taxon>Cytophagales</taxon>
        <taxon>Hymenobacteraceae</taxon>
        <taxon>Hymenobacter</taxon>
    </lineage>
</organism>
<keyword evidence="5" id="KW-0963">Cytoplasm</keyword>
<evidence type="ECO:0000256" key="2">
    <source>
        <dbReference type="ARBA" id="ARBA00022741"/>
    </source>
</evidence>
<evidence type="ECO:0000256" key="4">
    <source>
        <dbReference type="ARBA" id="ARBA00022993"/>
    </source>
</evidence>
<dbReference type="Proteomes" id="UP001597197">
    <property type="component" value="Unassembled WGS sequence"/>
</dbReference>
<comment type="catalytic activity">
    <reaction evidence="5">
        <text>3'-dephospho-CoA + ATP = ADP + CoA + H(+)</text>
        <dbReference type="Rhea" id="RHEA:18245"/>
        <dbReference type="ChEBI" id="CHEBI:15378"/>
        <dbReference type="ChEBI" id="CHEBI:30616"/>
        <dbReference type="ChEBI" id="CHEBI:57287"/>
        <dbReference type="ChEBI" id="CHEBI:57328"/>
        <dbReference type="ChEBI" id="CHEBI:456216"/>
        <dbReference type="EC" id="2.7.1.24"/>
    </reaction>
</comment>
<keyword evidence="2 5" id="KW-0547">Nucleotide-binding</keyword>
<dbReference type="HAMAP" id="MF_00376">
    <property type="entry name" value="Dephospho_CoA_kinase"/>
    <property type="match status" value="1"/>
</dbReference>
<dbReference type="Pfam" id="PF01121">
    <property type="entry name" value="CoaE"/>
    <property type="match status" value="1"/>
</dbReference>
<accession>A0ABW4QND7</accession>
<keyword evidence="8" id="KW-1185">Reference proteome</keyword>
<dbReference type="PANTHER" id="PTHR10695:SF46">
    <property type="entry name" value="BIFUNCTIONAL COENZYME A SYNTHASE-RELATED"/>
    <property type="match status" value="1"/>
</dbReference>
<dbReference type="PANTHER" id="PTHR10695">
    <property type="entry name" value="DEPHOSPHO-COA KINASE-RELATED"/>
    <property type="match status" value="1"/>
</dbReference>
<keyword evidence="4 5" id="KW-0173">Coenzyme A biosynthesis</keyword>
<comment type="similarity">
    <text evidence="1 5">Belongs to the CoaE family.</text>
</comment>
<evidence type="ECO:0000256" key="5">
    <source>
        <dbReference type="HAMAP-Rule" id="MF_00376"/>
    </source>
</evidence>
<dbReference type="CDD" id="cd02022">
    <property type="entry name" value="DPCK"/>
    <property type="match status" value="1"/>
</dbReference>
<name>A0ABW4QND7_9BACT</name>
<feature type="binding site" evidence="5">
    <location>
        <begin position="11"/>
        <end position="16"/>
    </location>
    <ligand>
        <name>ATP</name>
        <dbReference type="ChEBI" id="CHEBI:30616"/>
    </ligand>
</feature>
<keyword evidence="3 5" id="KW-0067">ATP-binding</keyword>
<comment type="subcellular location">
    <subcellularLocation>
        <location evidence="5">Cytoplasm</location>
    </subcellularLocation>
</comment>
<evidence type="ECO:0000256" key="6">
    <source>
        <dbReference type="NCBIfam" id="TIGR00152"/>
    </source>
</evidence>
<reference evidence="8" key="1">
    <citation type="journal article" date="2019" name="Int. J. Syst. Evol. Microbiol.">
        <title>The Global Catalogue of Microorganisms (GCM) 10K type strain sequencing project: providing services to taxonomists for standard genome sequencing and annotation.</title>
        <authorList>
            <consortium name="The Broad Institute Genomics Platform"/>
            <consortium name="The Broad Institute Genome Sequencing Center for Infectious Disease"/>
            <person name="Wu L."/>
            <person name="Ma J."/>
        </authorList>
    </citation>
    <scope>NUCLEOTIDE SEQUENCE [LARGE SCALE GENOMIC DNA]</scope>
    <source>
        <strain evidence="8">CGMCC 1.15795</strain>
    </source>
</reference>
<dbReference type="InterPro" id="IPR001977">
    <property type="entry name" value="Depp_CoAkinase"/>
</dbReference>
<evidence type="ECO:0000313" key="7">
    <source>
        <dbReference type="EMBL" id="MFD1871058.1"/>
    </source>
</evidence>
<dbReference type="SUPFAM" id="SSF52540">
    <property type="entry name" value="P-loop containing nucleoside triphosphate hydrolases"/>
    <property type="match status" value="1"/>
</dbReference>
<dbReference type="GO" id="GO:0004140">
    <property type="term" value="F:dephospho-CoA kinase activity"/>
    <property type="evidence" value="ECO:0007669"/>
    <property type="project" value="UniProtKB-EC"/>
</dbReference>
<proteinExistence type="inferred from homology"/>